<reference evidence="1 2" key="1">
    <citation type="journal article" date="2021" name="Commun. Biol.">
        <title>The genome of Shorea leprosula (Dipterocarpaceae) highlights the ecological relevance of drought in aseasonal tropical rainforests.</title>
        <authorList>
            <person name="Ng K.K.S."/>
            <person name="Kobayashi M.J."/>
            <person name="Fawcett J.A."/>
            <person name="Hatakeyama M."/>
            <person name="Paape T."/>
            <person name="Ng C.H."/>
            <person name="Ang C.C."/>
            <person name="Tnah L.H."/>
            <person name="Lee C.T."/>
            <person name="Nishiyama T."/>
            <person name="Sese J."/>
            <person name="O'Brien M.J."/>
            <person name="Copetti D."/>
            <person name="Mohd Noor M.I."/>
            <person name="Ong R.C."/>
            <person name="Putra M."/>
            <person name="Sireger I.Z."/>
            <person name="Indrioko S."/>
            <person name="Kosugi Y."/>
            <person name="Izuno A."/>
            <person name="Isagi Y."/>
            <person name="Lee S.L."/>
            <person name="Shimizu K.K."/>
        </authorList>
    </citation>
    <scope>NUCLEOTIDE SEQUENCE [LARGE SCALE GENOMIC DNA]</scope>
    <source>
        <strain evidence="1">214</strain>
    </source>
</reference>
<dbReference type="EMBL" id="BPVZ01000002">
    <property type="protein sequence ID" value="GKU88572.1"/>
    <property type="molecule type" value="Genomic_DNA"/>
</dbReference>
<dbReference type="AlphaFoldDB" id="A0AAV5HPX5"/>
<comment type="caution">
    <text evidence="1">The sequence shown here is derived from an EMBL/GenBank/DDBJ whole genome shotgun (WGS) entry which is preliminary data.</text>
</comment>
<keyword evidence="2" id="KW-1185">Reference proteome</keyword>
<organism evidence="1 2">
    <name type="scientific">Rubroshorea leprosula</name>
    <dbReference type="NCBI Taxonomy" id="152421"/>
    <lineage>
        <taxon>Eukaryota</taxon>
        <taxon>Viridiplantae</taxon>
        <taxon>Streptophyta</taxon>
        <taxon>Embryophyta</taxon>
        <taxon>Tracheophyta</taxon>
        <taxon>Spermatophyta</taxon>
        <taxon>Magnoliopsida</taxon>
        <taxon>eudicotyledons</taxon>
        <taxon>Gunneridae</taxon>
        <taxon>Pentapetalae</taxon>
        <taxon>rosids</taxon>
        <taxon>malvids</taxon>
        <taxon>Malvales</taxon>
        <taxon>Dipterocarpaceae</taxon>
        <taxon>Rubroshorea</taxon>
    </lineage>
</organism>
<proteinExistence type="predicted"/>
<evidence type="ECO:0000313" key="2">
    <source>
        <dbReference type="Proteomes" id="UP001054252"/>
    </source>
</evidence>
<gene>
    <name evidence="1" type="ORF">SLEP1_g2822</name>
</gene>
<accession>A0AAV5HPX5</accession>
<evidence type="ECO:0000313" key="1">
    <source>
        <dbReference type="EMBL" id="GKU88572.1"/>
    </source>
</evidence>
<protein>
    <submittedName>
        <fullName evidence="1">Uncharacterized protein</fullName>
    </submittedName>
</protein>
<name>A0AAV5HPX5_9ROSI</name>
<sequence length="93" mass="9939">MCEQAFMVVPCQVMGWRNSSCSQYFCGHGDSALARECSRVTIVETGNGGGNAFHALAFLHTGGFLELQAALMALTQVQQGADTAVPQVVQERC</sequence>
<dbReference type="Proteomes" id="UP001054252">
    <property type="component" value="Unassembled WGS sequence"/>
</dbReference>